<dbReference type="Proteomes" id="UP001239213">
    <property type="component" value="Unassembled WGS sequence"/>
</dbReference>
<dbReference type="GO" id="GO:0005525">
    <property type="term" value="F:GTP binding"/>
    <property type="evidence" value="ECO:0007669"/>
    <property type="project" value="InterPro"/>
</dbReference>
<name>A0AAI9U3M7_9PEZI</name>
<feature type="domain" description="GED" evidence="4">
    <location>
        <begin position="856"/>
        <end position="948"/>
    </location>
</feature>
<dbReference type="SMART" id="SM00053">
    <property type="entry name" value="DYNc"/>
    <property type="match status" value="1"/>
</dbReference>
<dbReference type="GO" id="GO:0006897">
    <property type="term" value="P:endocytosis"/>
    <property type="evidence" value="ECO:0007669"/>
    <property type="project" value="TreeGrafter"/>
</dbReference>
<feature type="region of interest" description="Disordered" evidence="3">
    <location>
        <begin position="541"/>
        <end position="596"/>
    </location>
</feature>
<sequence>MADKPPPQLSYLRKLSEPYADVLDALDSLKDAGLERKLVPKLVVIGDQNSGKSSVLEAICQIPFPVNTQLCTRFPTEVVQRKADKDLIVVTISPAAKNSHDAAIRDFERRRELADSAESKSASDWLESAITDATSLILGCSSDSKFQRRFSHDVLRITVMGPDRSPLTLVDLPGLWSTSSNTQDKMDKGVVDSMVRAYLEEPRNVFLLVISARSRWNNLRAPQEVEDKGDSSGLRTLGVITELDAAHEDRDHTVSLFRAQERWNPGYGWHGLRNRSKEERKGGKDRDEIEKSFFNEHWNQIKGSQKGIATLRPKLTSLLTGQVRRHLHSLMGEVRGQIKVLKGQIETLEKRRTSEHTQRNLLSRMAGQFQQLCCNAVNGQYGEGIVPPELQAFFNDSTDTQQCCQDKRLQAVVRALGQLFNSVIIRNGKTTKIVGLGDSPLRSSKVYFVEELGTAETIADLTTDSSVSKGIPDAPEYEIDSEDRDQGGPEISDNDRRRDSSTSIERSSQEEPMCPTTNSKTYDLWSPAFAKKRESNSIRRNLKKKVQYASSSEDTTLDAERIKRHVARKKNRERASGEDSDRTGSLDENRIRAHNEADKVKISAEVEGTSIPSLRHRSQPETGRILRSHVHEIYETFGAPIEQSFADFERKVFLMAVQWRGIESLDEVNTAMVSKLFREENKRWKHIANTHLNLVWEMVYRFVGLALQHCVDTGFLPDLKSLLIHKRLEHIHQYAGERLEELLRCHDGMNPAIHDFISELDEDAFNFGVQTMVTKERIRKGIFRQLKMVLSAKEWKKIVADAYCDLEILHDDDNSLADRLFRKMRATLKKVSVDDTPHGSYDAEAGNCHTAEQAAVRRAILTMEKYYKASLVSFVSSVNAMVIHNGLLEKLPYEIFTPDIVSIQTSETVSKIAGEKEDDAKRRTKLAETLLVFESALRSFEDFQINIA</sequence>
<accession>A0AAI9U3M7</accession>
<dbReference type="PANTHER" id="PTHR11566">
    <property type="entry name" value="DYNAMIN"/>
    <property type="match status" value="1"/>
</dbReference>
<comment type="caution">
    <text evidence="5">The sequence shown here is derived from an EMBL/GenBank/DDBJ whole genome shotgun (WGS) entry which is preliminary data.</text>
</comment>
<evidence type="ECO:0000256" key="1">
    <source>
        <dbReference type="ARBA" id="ARBA00022741"/>
    </source>
</evidence>
<dbReference type="GO" id="GO:0048312">
    <property type="term" value="P:intracellular distribution of mitochondria"/>
    <property type="evidence" value="ECO:0007669"/>
    <property type="project" value="TreeGrafter"/>
</dbReference>
<dbReference type="EMBL" id="MPDP01000301">
    <property type="protein sequence ID" value="KAK1451079.1"/>
    <property type="molecule type" value="Genomic_DNA"/>
</dbReference>
<dbReference type="Pfam" id="PF00350">
    <property type="entry name" value="Dynamin_N"/>
    <property type="match status" value="1"/>
</dbReference>
<proteinExistence type="predicted"/>
<dbReference type="AlphaFoldDB" id="A0AAI9U3M7"/>
<gene>
    <name evidence="5" type="ORF">CCUS01_11257</name>
</gene>
<dbReference type="InterPro" id="IPR000375">
    <property type="entry name" value="Dynamin_stalk"/>
</dbReference>
<dbReference type="SUPFAM" id="SSF52540">
    <property type="entry name" value="P-loop containing nucleoside triphosphate hydrolases"/>
    <property type="match status" value="1"/>
</dbReference>
<dbReference type="InterPro" id="IPR001401">
    <property type="entry name" value="Dynamin_GTPase"/>
</dbReference>
<dbReference type="InterPro" id="IPR022812">
    <property type="entry name" value="Dynamin"/>
</dbReference>
<dbReference type="PROSITE" id="PS51388">
    <property type="entry name" value="GED"/>
    <property type="match status" value="1"/>
</dbReference>
<organism evidence="5 6">
    <name type="scientific">Colletotrichum cuscutae</name>
    <dbReference type="NCBI Taxonomy" id="1209917"/>
    <lineage>
        <taxon>Eukaryota</taxon>
        <taxon>Fungi</taxon>
        <taxon>Dikarya</taxon>
        <taxon>Ascomycota</taxon>
        <taxon>Pezizomycotina</taxon>
        <taxon>Sordariomycetes</taxon>
        <taxon>Hypocreomycetidae</taxon>
        <taxon>Glomerellales</taxon>
        <taxon>Glomerellaceae</taxon>
        <taxon>Colletotrichum</taxon>
        <taxon>Colletotrichum acutatum species complex</taxon>
    </lineage>
</organism>
<protein>
    <recommendedName>
        <fullName evidence="4">GED domain-containing protein</fullName>
    </recommendedName>
</protein>
<dbReference type="Gene3D" id="3.40.50.300">
    <property type="entry name" value="P-loop containing nucleotide triphosphate hydrolases"/>
    <property type="match status" value="1"/>
</dbReference>
<feature type="compositionally biased region" description="Basic residues" evidence="3">
    <location>
        <begin position="562"/>
        <end position="572"/>
    </location>
</feature>
<dbReference type="InterPro" id="IPR027417">
    <property type="entry name" value="P-loop_NTPase"/>
</dbReference>
<feature type="region of interest" description="Disordered" evidence="3">
    <location>
        <begin position="464"/>
        <end position="521"/>
    </location>
</feature>
<dbReference type="Pfam" id="PF01031">
    <property type="entry name" value="Dynamin_M"/>
    <property type="match status" value="1"/>
</dbReference>
<dbReference type="GO" id="GO:0016020">
    <property type="term" value="C:membrane"/>
    <property type="evidence" value="ECO:0007669"/>
    <property type="project" value="TreeGrafter"/>
</dbReference>
<keyword evidence="2" id="KW-0342">GTP-binding</keyword>
<dbReference type="GO" id="GO:0005739">
    <property type="term" value="C:mitochondrion"/>
    <property type="evidence" value="ECO:0007669"/>
    <property type="project" value="TreeGrafter"/>
</dbReference>
<evidence type="ECO:0000313" key="6">
    <source>
        <dbReference type="Proteomes" id="UP001239213"/>
    </source>
</evidence>
<evidence type="ECO:0000259" key="4">
    <source>
        <dbReference type="PROSITE" id="PS51388"/>
    </source>
</evidence>
<dbReference type="GO" id="GO:0016559">
    <property type="term" value="P:peroxisome fission"/>
    <property type="evidence" value="ECO:0007669"/>
    <property type="project" value="TreeGrafter"/>
</dbReference>
<dbReference type="GO" id="GO:0003924">
    <property type="term" value="F:GTPase activity"/>
    <property type="evidence" value="ECO:0007669"/>
    <property type="project" value="InterPro"/>
</dbReference>
<evidence type="ECO:0000256" key="3">
    <source>
        <dbReference type="SAM" id="MobiDB-lite"/>
    </source>
</evidence>
<dbReference type="GO" id="GO:0008017">
    <property type="term" value="F:microtubule binding"/>
    <property type="evidence" value="ECO:0007669"/>
    <property type="project" value="TreeGrafter"/>
</dbReference>
<reference evidence="5" key="1">
    <citation type="submission" date="2016-11" db="EMBL/GenBank/DDBJ databases">
        <title>The genome sequence of Colletotrichum cuscutae.</title>
        <authorList>
            <person name="Baroncelli R."/>
        </authorList>
    </citation>
    <scope>NUCLEOTIDE SEQUENCE</scope>
    <source>
        <strain evidence="5">IMI 304802</strain>
    </source>
</reference>
<dbReference type="CDD" id="cd08771">
    <property type="entry name" value="DLP_1"/>
    <property type="match status" value="1"/>
</dbReference>
<keyword evidence="6" id="KW-1185">Reference proteome</keyword>
<evidence type="ECO:0000313" key="5">
    <source>
        <dbReference type="EMBL" id="KAK1451079.1"/>
    </source>
</evidence>
<dbReference type="InterPro" id="IPR020850">
    <property type="entry name" value="GED_dom"/>
</dbReference>
<evidence type="ECO:0000256" key="2">
    <source>
        <dbReference type="ARBA" id="ARBA00023134"/>
    </source>
</evidence>
<keyword evidence="1" id="KW-0547">Nucleotide-binding</keyword>
<feature type="compositionally biased region" description="Basic and acidic residues" evidence="3">
    <location>
        <begin position="573"/>
        <end position="596"/>
    </location>
</feature>
<dbReference type="InterPro" id="IPR045063">
    <property type="entry name" value="Dynamin_N"/>
</dbReference>
<dbReference type="PRINTS" id="PR00195">
    <property type="entry name" value="DYNAMIN"/>
</dbReference>
<dbReference type="PANTHER" id="PTHR11566:SF21">
    <property type="entry name" value="DYNAMIN RELATED PROTEIN 1, ISOFORM A"/>
    <property type="match status" value="1"/>
</dbReference>
<dbReference type="GO" id="GO:0000266">
    <property type="term" value="P:mitochondrial fission"/>
    <property type="evidence" value="ECO:0007669"/>
    <property type="project" value="TreeGrafter"/>
</dbReference>
<dbReference type="GO" id="GO:0005874">
    <property type="term" value="C:microtubule"/>
    <property type="evidence" value="ECO:0007669"/>
    <property type="project" value="TreeGrafter"/>
</dbReference>